<protein>
    <submittedName>
        <fullName evidence="1">40005_t:CDS:1</fullName>
    </submittedName>
</protein>
<dbReference type="EMBL" id="CAJVQB010024824">
    <property type="protein sequence ID" value="CAG8805004.1"/>
    <property type="molecule type" value="Genomic_DNA"/>
</dbReference>
<feature type="non-terminal residue" evidence="1">
    <location>
        <position position="1"/>
    </location>
</feature>
<evidence type="ECO:0000313" key="2">
    <source>
        <dbReference type="Proteomes" id="UP000789901"/>
    </source>
</evidence>
<feature type="non-terminal residue" evidence="1">
    <location>
        <position position="134"/>
    </location>
</feature>
<organism evidence="1 2">
    <name type="scientific">Gigaspora margarita</name>
    <dbReference type="NCBI Taxonomy" id="4874"/>
    <lineage>
        <taxon>Eukaryota</taxon>
        <taxon>Fungi</taxon>
        <taxon>Fungi incertae sedis</taxon>
        <taxon>Mucoromycota</taxon>
        <taxon>Glomeromycotina</taxon>
        <taxon>Glomeromycetes</taxon>
        <taxon>Diversisporales</taxon>
        <taxon>Gigasporaceae</taxon>
        <taxon>Gigaspora</taxon>
    </lineage>
</organism>
<accession>A0ABN7VXB7</accession>
<gene>
    <name evidence="1" type="ORF">GMARGA_LOCUS23988</name>
</gene>
<reference evidence="1 2" key="1">
    <citation type="submission" date="2021-06" db="EMBL/GenBank/DDBJ databases">
        <authorList>
            <person name="Kallberg Y."/>
            <person name="Tangrot J."/>
            <person name="Rosling A."/>
        </authorList>
    </citation>
    <scope>NUCLEOTIDE SEQUENCE [LARGE SCALE GENOMIC DNA]</scope>
    <source>
        <strain evidence="1 2">120-4 pot B 10/14</strain>
    </source>
</reference>
<keyword evidence="2" id="KW-1185">Reference proteome</keyword>
<proteinExistence type="predicted"/>
<dbReference type="Proteomes" id="UP000789901">
    <property type="component" value="Unassembled WGS sequence"/>
</dbReference>
<sequence>STTLFNSYSEEKLYENPWEYLINKKNSAIYLTEIMTVKIEKDSITSNMSENLTNNKIIKANETLMNNLDIFVKNISEEEQTIELGRTNIELAVFNNWYHDTYNWPIEETIPVKAFTNKPELLPTIVPVLLSANP</sequence>
<name>A0ABN7VXB7_GIGMA</name>
<comment type="caution">
    <text evidence="1">The sequence shown here is derived from an EMBL/GenBank/DDBJ whole genome shotgun (WGS) entry which is preliminary data.</text>
</comment>
<evidence type="ECO:0000313" key="1">
    <source>
        <dbReference type="EMBL" id="CAG8805004.1"/>
    </source>
</evidence>